<dbReference type="EMBL" id="FLQZ01000108">
    <property type="protein sequence ID" value="SBT15144.1"/>
    <property type="molecule type" value="Genomic_DNA"/>
</dbReference>
<dbReference type="Proteomes" id="UP000092819">
    <property type="component" value="Unassembled WGS sequence"/>
</dbReference>
<sequence>MWFLQQFDVFPAHLIQSGAYLRFLSPELLSTLTIEHRRVSLNHLWQLCPTPENVRFVDSYHSIIHHWLDIHVQLANTPNQLQRNQVSRLKECIDELTYSMSIHNQDIETISCNAKRSELNTHLTDYPLYSTLLFIYSMPDKEQKSTWLWLLARLQLCVENLTYEQLLDFDNARRTLSQKQPFTVNDIKGHSQIELSNLCLSYPELRRFSHYFITPPHPTRKRKPYHPYQSDNEYKDIMTTALGQSITVCTPVDTDGNEKSAFYELDNPTFKGSPSLTHDQAKRQYQFHRVGVENAIARNNQKLPMSMAALTPSELQCWLTHHCPELFSNQLNRLTEEDRVHWFLFFLRLFLGNTNCVPILFNQANKLGNSPENSCITYILDKKGDCASSLRLSTRNLFKGKQAPPGAKQYYSTQTYVELKLPWPLGTLLNLILRALPPSKRHNTPIESALAKSTNEQKQWLSTLLKESKAVFPFKVTPTALFHAFQHFCAQSLPSVWSDYLNQNGSVLMHYVNVETSAFSSLLNRHWFNFITLVGVPNELDWSSQTDTGSTLGDTFHQQCGSAITLRDSLFWDLFEVLLSPIKKRDRPISGEEYSQRIGLYLHIRTAVEFALRPVNAPYPLDKDCAWTAGIMVVQDKRVHHNEERRLLVLSEELSELLQDYQDFSQTLCPHYRPSQEPCLSVLIDDLWQAVSPQIISRLSEKYLAPIDPGSLRHLCAHQIIQTALQPHSEFEQSELNQKMNHYKRGQNPLAEFSLCSISTSIEIQRRMQKRVKHCNANSRTTGFWQSVEKWDVIVTDQMRQYSCERYA</sequence>
<name>A0A1C3JJ64_9VIBR</name>
<proteinExistence type="predicted"/>
<dbReference type="AlphaFoldDB" id="A0A1C3JJ64"/>
<accession>A0A1C3JJ64</accession>
<protein>
    <submittedName>
        <fullName evidence="1">Uncharacterized protein</fullName>
    </submittedName>
</protein>
<evidence type="ECO:0000313" key="2">
    <source>
        <dbReference type="Proteomes" id="UP000092819"/>
    </source>
</evidence>
<reference evidence="2" key="1">
    <citation type="submission" date="2016-06" db="EMBL/GenBank/DDBJ databases">
        <authorList>
            <person name="Rodrigo-Torres L."/>
            <person name="Arahal D.R."/>
        </authorList>
    </citation>
    <scope>NUCLEOTIDE SEQUENCE [LARGE SCALE GENOMIC DNA]</scope>
    <source>
        <strain evidence="2">CECT 7224</strain>
    </source>
</reference>
<dbReference type="RefSeq" id="WP_065677443.1">
    <property type="nucleotide sequence ID" value="NZ_FLQZ01000108.1"/>
</dbReference>
<organism evidence="1 2">
    <name type="scientific">Vibrio celticus</name>
    <dbReference type="NCBI Taxonomy" id="446372"/>
    <lineage>
        <taxon>Bacteria</taxon>
        <taxon>Pseudomonadati</taxon>
        <taxon>Pseudomonadota</taxon>
        <taxon>Gammaproteobacteria</taxon>
        <taxon>Vibrionales</taxon>
        <taxon>Vibrionaceae</taxon>
        <taxon>Vibrio</taxon>
    </lineage>
</organism>
<gene>
    <name evidence="1" type="ORF">VCE7224_03931</name>
</gene>
<evidence type="ECO:0000313" key="1">
    <source>
        <dbReference type="EMBL" id="SBT15144.1"/>
    </source>
</evidence>
<keyword evidence="2" id="KW-1185">Reference proteome</keyword>